<gene>
    <name evidence="2" type="ORF">PAPYR_12829</name>
</gene>
<protein>
    <submittedName>
        <fullName evidence="2">Uncharacterized protein</fullName>
    </submittedName>
</protein>
<accession>A0ABQ8U197</accession>
<evidence type="ECO:0000256" key="1">
    <source>
        <dbReference type="SAM" id="MobiDB-lite"/>
    </source>
</evidence>
<reference evidence="2" key="1">
    <citation type="journal article" date="2022" name="bioRxiv">
        <title>Genomics of Preaxostyla Flagellates Illuminates Evolutionary Transitions and the Path Towards Mitochondrial Loss.</title>
        <authorList>
            <person name="Novak L.V.F."/>
            <person name="Treitli S.C."/>
            <person name="Pyrih J."/>
            <person name="Halakuc P."/>
            <person name="Pipaliya S.V."/>
            <person name="Vacek V."/>
            <person name="Brzon O."/>
            <person name="Soukal P."/>
            <person name="Eme L."/>
            <person name="Dacks J.B."/>
            <person name="Karnkowska A."/>
            <person name="Elias M."/>
            <person name="Hampl V."/>
        </authorList>
    </citation>
    <scope>NUCLEOTIDE SEQUENCE</scope>
    <source>
        <strain evidence="2">RCP-MX</strain>
    </source>
</reference>
<comment type="caution">
    <text evidence="2">The sequence shown here is derived from an EMBL/GenBank/DDBJ whole genome shotgun (WGS) entry which is preliminary data.</text>
</comment>
<keyword evidence="3" id="KW-1185">Reference proteome</keyword>
<feature type="compositionally biased region" description="Basic residues" evidence="1">
    <location>
        <begin position="110"/>
        <end position="125"/>
    </location>
</feature>
<organism evidence="2 3">
    <name type="scientific">Paratrimastix pyriformis</name>
    <dbReference type="NCBI Taxonomy" id="342808"/>
    <lineage>
        <taxon>Eukaryota</taxon>
        <taxon>Metamonada</taxon>
        <taxon>Preaxostyla</taxon>
        <taxon>Paratrimastigidae</taxon>
        <taxon>Paratrimastix</taxon>
    </lineage>
</organism>
<sequence length="157" mass="17813">MQDSEVRIHDDGKEKAISVLKSLVVKFKESRNFVGPILAKQQQLVNILPAMLDSDDTLVKGIILAIDLLTGEFDAPVKDEFEEIKKSKKLHESRILHSVDESEILQEAKKRSRSRSRSRTPTGRRSRVEEPVEEHAEEADTQATGLTDDLIEMELHK</sequence>
<evidence type="ECO:0000313" key="3">
    <source>
        <dbReference type="Proteomes" id="UP001141327"/>
    </source>
</evidence>
<name>A0ABQ8U197_9EUKA</name>
<dbReference type="EMBL" id="JAPMOS010000363">
    <property type="protein sequence ID" value="KAJ4452875.1"/>
    <property type="molecule type" value="Genomic_DNA"/>
</dbReference>
<feature type="region of interest" description="Disordered" evidence="1">
    <location>
        <begin position="106"/>
        <end position="149"/>
    </location>
</feature>
<proteinExistence type="predicted"/>
<dbReference type="Proteomes" id="UP001141327">
    <property type="component" value="Unassembled WGS sequence"/>
</dbReference>
<evidence type="ECO:0000313" key="2">
    <source>
        <dbReference type="EMBL" id="KAJ4452875.1"/>
    </source>
</evidence>